<name>A0ABT3Q9H5_9PROT</name>
<accession>A0ABT3Q9H5</accession>
<evidence type="ECO:0000313" key="3">
    <source>
        <dbReference type="Proteomes" id="UP001526446"/>
    </source>
</evidence>
<evidence type="ECO:0000313" key="2">
    <source>
        <dbReference type="EMBL" id="MCX2561917.1"/>
    </source>
</evidence>
<dbReference type="Proteomes" id="UP001526446">
    <property type="component" value="Unassembled WGS sequence"/>
</dbReference>
<gene>
    <name evidence="2" type="ORF">OQ252_10995</name>
</gene>
<keyword evidence="3" id="KW-1185">Reference proteome</keyword>
<reference evidence="2 3" key="1">
    <citation type="submission" date="2022-11" db="EMBL/GenBank/DDBJ databases">
        <title>Genome sequencing of Acetobacter type strain.</title>
        <authorList>
            <person name="Heo J."/>
            <person name="Lee D."/>
            <person name="Han B.-H."/>
            <person name="Hong S.-B."/>
            <person name="Kwon S.-W."/>
        </authorList>
    </citation>
    <scope>NUCLEOTIDE SEQUENCE [LARGE SCALE GENOMIC DNA]</scope>
    <source>
        <strain evidence="2 3">KACC 21251</strain>
    </source>
</reference>
<organism evidence="2 3">
    <name type="scientific">Acetobacter farinalis</name>
    <dbReference type="NCBI Taxonomy" id="1260984"/>
    <lineage>
        <taxon>Bacteria</taxon>
        <taxon>Pseudomonadati</taxon>
        <taxon>Pseudomonadota</taxon>
        <taxon>Alphaproteobacteria</taxon>
        <taxon>Acetobacterales</taxon>
        <taxon>Acetobacteraceae</taxon>
        <taxon>Acetobacter</taxon>
    </lineage>
</organism>
<dbReference type="Pfam" id="PF13403">
    <property type="entry name" value="Hint_2"/>
    <property type="match status" value="1"/>
</dbReference>
<comment type="caution">
    <text evidence="2">The sequence shown here is derived from an EMBL/GenBank/DDBJ whole genome shotgun (WGS) entry which is preliminary data.</text>
</comment>
<protein>
    <submittedName>
        <fullName evidence="2">Hint domain-containing protein</fullName>
    </submittedName>
</protein>
<feature type="domain" description="Hedgehog/Intein (Hint)" evidence="1">
    <location>
        <begin position="4"/>
        <end position="105"/>
    </location>
</feature>
<dbReference type="InterPro" id="IPR028992">
    <property type="entry name" value="Hedgehog/Intein_dom"/>
</dbReference>
<proteinExistence type="predicted"/>
<evidence type="ECO:0000259" key="1">
    <source>
        <dbReference type="Pfam" id="PF13403"/>
    </source>
</evidence>
<dbReference type="EMBL" id="JAPIUX010000017">
    <property type="protein sequence ID" value="MCX2561917.1"/>
    <property type="molecule type" value="Genomic_DNA"/>
</dbReference>
<sequence length="238" mass="26494">MVLPVISTGKKHIHVRPDLSDDKAGWPVRVMKNAISDGVPYKDMLITPGHCLFFYNCFVPVRMLVNGVSIFHDKSFHAYDYYYLETNPHSVITSDGMLTESFLKTKEGTVIRSIRCQNQTYSFMLPPNTSAVRIISRANRPCDVIGPFIDDHHLMGVAVGEISLVSAKKNLSISSHLNSTKLDGWHKDIGWNGVAWTNGNALLPIDKHLIDGGIAILSLTIRAVGPYFLTNQKCRKGI</sequence>